<evidence type="ECO:0000313" key="4">
    <source>
        <dbReference type="Proteomes" id="UP000317977"/>
    </source>
</evidence>
<dbReference type="OrthoDB" id="195863at2"/>
<dbReference type="PANTHER" id="PTHR44520">
    <property type="entry name" value="RESPONSE REGULATOR RCP1-RELATED"/>
    <property type="match status" value="1"/>
</dbReference>
<dbReference type="RefSeq" id="WP_146535228.1">
    <property type="nucleotide sequence ID" value="NZ_SJPX01000003.1"/>
</dbReference>
<evidence type="ECO:0000256" key="1">
    <source>
        <dbReference type="PROSITE-ProRule" id="PRU00169"/>
    </source>
</evidence>
<dbReference type="SUPFAM" id="SSF52172">
    <property type="entry name" value="CheY-like"/>
    <property type="match status" value="1"/>
</dbReference>
<dbReference type="Proteomes" id="UP000317977">
    <property type="component" value="Unassembled WGS sequence"/>
</dbReference>
<dbReference type="AlphaFoldDB" id="A0A5C6EUC3"/>
<feature type="domain" description="Response regulatory" evidence="2">
    <location>
        <begin position="8"/>
        <end position="133"/>
    </location>
</feature>
<comment type="caution">
    <text evidence="3">The sequence shown here is derived from an EMBL/GenBank/DDBJ whole genome shotgun (WGS) entry which is preliminary data.</text>
</comment>
<dbReference type="Pfam" id="PF00072">
    <property type="entry name" value="Response_reg"/>
    <property type="match status" value="1"/>
</dbReference>
<evidence type="ECO:0000313" key="3">
    <source>
        <dbReference type="EMBL" id="TWU51994.1"/>
    </source>
</evidence>
<evidence type="ECO:0000259" key="2">
    <source>
        <dbReference type="PROSITE" id="PS50110"/>
    </source>
</evidence>
<organism evidence="3 4">
    <name type="scientific">Rubripirellula reticaptiva</name>
    <dbReference type="NCBI Taxonomy" id="2528013"/>
    <lineage>
        <taxon>Bacteria</taxon>
        <taxon>Pseudomonadati</taxon>
        <taxon>Planctomycetota</taxon>
        <taxon>Planctomycetia</taxon>
        <taxon>Pirellulales</taxon>
        <taxon>Pirellulaceae</taxon>
        <taxon>Rubripirellula</taxon>
    </lineage>
</organism>
<proteinExistence type="predicted"/>
<protein>
    <submittedName>
        <fullName evidence="3">Response regulator rcp1</fullName>
    </submittedName>
</protein>
<dbReference type="Gene3D" id="3.40.50.2300">
    <property type="match status" value="1"/>
</dbReference>
<dbReference type="EMBL" id="SJPX01000003">
    <property type="protein sequence ID" value="TWU51994.1"/>
    <property type="molecule type" value="Genomic_DNA"/>
</dbReference>
<dbReference type="GO" id="GO:0000160">
    <property type="term" value="P:phosphorelay signal transduction system"/>
    <property type="evidence" value="ECO:0007669"/>
    <property type="project" value="InterPro"/>
</dbReference>
<dbReference type="CDD" id="cd17557">
    <property type="entry name" value="REC_Rcp-like"/>
    <property type="match status" value="1"/>
</dbReference>
<dbReference type="InterPro" id="IPR011006">
    <property type="entry name" value="CheY-like_superfamily"/>
</dbReference>
<gene>
    <name evidence="3" type="primary">rcp1_1</name>
    <name evidence="3" type="ORF">Poly59_35910</name>
</gene>
<keyword evidence="1" id="KW-0597">Phosphoprotein</keyword>
<dbReference type="PANTHER" id="PTHR44520:SF2">
    <property type="entry name" value="RESPONSE REGULATOR RCP1"/>
    <property type="match status" value="1"/>
</dbReference>
<dbReference type="InterPro" id="IPR052893">
    <property type="entry name" value="TCS_response_regulator"/>
</dbReference>
<dbReference type="InterPro" id="IPR001789">
    <property type="entry name" value="Sig_transdc_resp-reg_receiver"/>
</dbReference>
<sequence>MSSNKILQILLVEDDDIDAEAVKRALMKQRIANPIVVARDGVAALERLRGQDGSEPLQRPFLILLDLNLPRMNGIEFLRELRSDPELQGSIVFVLTTSDADRDKVAAYEQHIAGYIVKSQAGEEFVNVMGIVDLYWRYVEFPPSPFESKSP</sequence>
<feature type="modified residue" description="4-aspartylphosphate" evidence="1">
    <location>
        <position position="66"/>
    </location>
</feature>
<keyword evidence="4" id="KW-1185">Reference proteome</keyword>
<reference evidence="3 4" key="1">
    <citation type="submission" date="2019-02" db="EMBL/GenBank/DDBJ databases">
        <title>Deep-cultivation of Planctomycetes and their phenomic and genomic characterization uncovers novel biology.</title>
        <authorList>
            <person name="Wiegand S."/>
            <person name="Jogler M."/>
            <person name="Boedeker C."/>
            <person name="Pinto D."/>
            <person name="Vollmers J."/>
            <person name="Rivas-Marin E."/>
            <person name="Kohn T."/>
            <person name="Peeters S.H."/>
            <person name="Heuer A."/>
            <person name="Rast P."/>
            <person name="Oberbeckmann S."/>
            <person name="Bunk B."/>
            <person name="Jeske O."/>
            <person name="Meyerdierks A."/>
            <person name="Storesund J.E."/>
            <person name="Kallscheuer N."/>
            <person name="Luecker S."/>
            <person name="Lage O.M."/>
            <person name="Pohl T."/>
            <person name="Merkel B.J."/>
            <person name="Hornburger P."/>
            <person name="Mueller R.-W."/>
            <person name="Bruemmer F."/>
            <person name="Labrenz M."/>
            <person name="Spormann A.M."/>
            <person name="Op Den Camp H."/>
            <person name="Overmann J."/>
            <person name="Amann R."/>
            <person name="Jetten M.S.M."/>
            <person name="Mascher T."/>
            <person name="Medema M.H."/>
            <person name="Devos D.P."/>
            <person name="Kaster A.-K."/>
            <person name="Ovreas L."/>
            <person name="Rohde M."/>
            <person name="Galperin M.Y."/>
            <person name="Jogler C."/>
        </authorList>
    </citation>
    <scope>NUCLEOTIDE SEQUENCE [LARGE SCALE GENOMIC DNA]</scope>
    <source>
        <strain evidence="3 4">Poly59</strain>
    </source>
</reference>
<name>A0A5C6EUC3_9BACT</name>
<dbReference type="PROSITE" id="PS50110">
    <property type="entry name" value="RESPONSE_REGULATORY"/>
    <property type="match status" value="1"/>
</dbReference>
<dbReference type="SMART" id="SM00448">
    <property type="entry name" value="REC"/>
    <property type="match status" value="1"/>
</dbReference>
<accession>A0A5C6EUC3</accession>